<reference evidence="1" key="1">
    <citation type="journal article" date="2023" name="Science">
        <title>Genome structures resolve the early diversification of teleost fishes.</title>
        <authorList>
            <person name="Parey E."/>
            <person name="Louis A."/>
            <person name="Montfort J."/>
            <person name="Bouchez O."/>
            <person name="Roques C."/>
            <person name="Iampietro C."/>
            <person name="Lluch J."/>
            <person name="Castinel A."/>
            <person name="Donnadieu C."/>
            <person name="Desvignes T."/>
            <person name="Floi Bucao C."/>
            <person name="Jouanno E."/>
            <person name="Wen M."/>
            <person name="Mejri S."/>
            <person name="Dirks R."/>
            <person name="Jansen H."/>
            <person name="Henkel C."/>
            <person name="Chen W.J."/>
            <person name="Zahm M."/>
            <person name="Cabau C."/>
            <person name="Klopp C."/>
            <person name="Thompson A.W."/>
            <person name="Robinson-Rechavi M."/>
            <person name="Braasch I."/>
            <person name="Lecointre G."/>
            <person name="Bobe J."/>
            <person name="Postlethwait J.H."/>
            <person name="Berthelot C."/>
            <person name="Roest Crollius H."/>
            <person name="Guiguen Y."/>
        </authorList>
    </citation>
    <scope>NUCLEOTIDE SEQUENCE</scope>
    <source>
        <strain evidence="1">WJC10195</strain>
    </source>
</reference>
<evidence type="ECO:0008006" key="3">
    <source>
        <dbReference type="Google" id="ProtNLM"/>
    </source>
</evidence>
<dbReference type="GO" id="GO:0004842">
    <property type="term" value="F:ubiquitin-protein transferase activity"/>
    <property type="evidence" value="ECO:0007669"/>
    <property type="project" value="InterPro"/>
</dbReference>
<dbReference type="OrthoDB" id="8940977at2759"/>
<name>A0A9Q1IQU8_SYNKA</name>
<proteinExistence type="predicted"/>
<evidence type="ECO:0000313" key="1">
    <source>
        <dbReference type="EMBL" id="KAJ8348992.1"/>
    </source>
</evidence>
<accession>A0A9Q1IQU8</accession>
<dbReference type="SUPFAM" id="SSF56204">
    <property type="entry name" value="Hect, E3 ligase catalytic domain"/>
    <property type="match status" value="1"/>
</dbReference>
<sequence>MRKGLKDTGVLQLLKARPDTLDVLFPRASTKFIQPQMILDKIIWPSPDSDDDDSLDLESSCRLTGFIRQYIENGNGESLTELIKFWVGWPILPQYLNLEVTHAVTMPTALTCSEVLKIPSKYRDYDAFKSDLDAAVSSTKYGFGLI</sequence>
<keyword evidence="2" id="KW-1185">Reference proteome</keyword>
<gene>
    <name evidence="1" type="ORF">SKAU_G00275810</name>
</gene>
<protein>
    <recommendedName>
        <fullName evidence="3">HECT domain-containing protein</fullName>
    </recommendedName>
</protein>
<dbReference type="EMBL" id="JAINUF010000010">
    <property type="protein sequence ID" value="KAJ8348992.1"/>
    <property type="molecule type" value="Genomic_DNA"/>
</dbReference>
<dbReference type="Gene3D" id="3.30.2410.10">
    <property type="entry name" value="Hect, E3 ligase catalytic domain"/>
    <property type="match status" value="1"/>
</dbReference>
<dbReference type="AlphaFoldDB" id="A0A9Q1IQU8"/>
<evidence type="ECO:0000313" key="2">
    <source>
        <dbReference type="Proteomes" id="UP001152622"/>
    </source>
</evidence>
<comment type="caution">
    <text evidence="1">The sequence shown here is derived from an EMBL/GenBank/DDBJ whole genome shotgun (WGS) entry which is preliminary data.</text>
</comment>
<organism evidence="1 2">
    <name type="scientific">Synaphobranchus kaupii</name>
    <name type="common">Kaup's arrowtooth eel</name>
    <dbReference type="NCBI Taxonomy" id="118154"/>
    <lineage>
        <taxon>Eukaryota</taxon>
        <taxon>Metazoa</taxon>
        <taxon>Chordata</taxon>
        <taxon>Craniata</taxon>
        <taxon>Vertebrata</taxon>
        <taxon>Euteleostomi</taxon>
        <taxon>Actinopterygii</taxon>
        <taxon>Neopterygii</taxon>
        <taxon>Teleostei</taxon>
        <taxon>Anguilliformes</taxon>
        <taxon>Synaphobranchidae</taxon>
        <taxon>Synaphobranchus</taxon>
    </lineage>
</organism>
<dbReference type="Proteomes" id="UP001152622">
    <property type="component" value="Chromosome 10"/>
</dbReference>
<dbReference type="InterPro" id="IPR035983">
    <property type="entry name" value="Hect_E3_ubiquitin_ligase"/>
</dbReference>